<evidence type="ECO:0000313" key="2">
    <source>
        <dbReference type="Proteomes" id="UP000233524"/>
    </source>
</evidence>
<dbReference type="Proteomes" id="UP000233524">
    <property type="component" value="Unassembled WGS sequence"/>
</dbReference>
<sequence>MSLKVGTYSEWLDARKALLQKEKQLVRMSDELAAERRDLPLVKVDKNYTFKGPDGSTLSLSELFGDKQQLIIYHFMFGPEAERGCKGCAFIGEHIPDLRHLRSRNTAMVCISRAPFEKIDAWKKKVGWEFPWYSSEGSSFNYDFHVTMDESVAPIEYNFATKEELLKKGQPVSTFNELPGLSVFFKQNGEIYHSYSSYSRGLDKLLGTLQLLDLTPLGRQDHGKDGPAAFKLKYEYEEGA</sequence>
<dbReference type="VEuPathDB" id="FungiDB:jhhlp_003046"/>
<dbReference type="Pfam" id="PF05988">
    <property type="entry name" value="DUF899"/>
    <property type="match status" value="1"/>
</dbReference>
<accession>A0A2N3NFS2</accession>
<keyword evidence="2" id="KW-1185">Reference proteome</keyword>
<dbReference type="InterPro" id="IPR010296">
    <property type="entry name" value="DUF899_thioredox"/>
</dbReference>
<organism evidence="1 2">
    <name type="scientific">Lomentospora prolificans</name>
    <dbReference type="NCBI Taxonomy" id="41688"/>
    <lineage>
        <taxon>Eukaryota</taxon>
        <taxon>Fungi</taxon>
        <taxon>Dikarya</taxon>
        <taxon>Ascomycota</taxon>
        <taxon>Pezizomycotina</taxon>
        <taxon>Sordariomycetes</taxon>
        <taxon>Hypocreomycetidae</taxon>
        <taxon>Microascales</taxon>
        <taxon>Microascaceae</taxon>
        <taxon>Lomentospora</taxon>
    </lineage>
</organism>
<dbReference type="EMBL" id="NLAX01000008">
    <property type="protein sequence ID" value="PKS11284.1"/>
    <property type="molecule type" value="Genomic_DNA"/>
</dbReference>
<dbReference type="Gene3D" id="3.40.30.10">
    <property type="entry name" value="Glutaredoxin"/>
    <property type="match status" value="1"/>
</dbReference>
<dbReference type="InterPro" id="IPR036249">
    <property type="entry name" value="Thioredoxin-like_sf"/>
</dbReference>
<comment type="caution">
    <text evidence="1">The sequence shown here is derived from an EMBL/GenBank/DDBJ whole genome shotgun (WGS) entry which is preliminary data.</text>
</comment>
<dbReference type="OrthoDB" id="3503208at2759"/>
<dbReference type="InParanoid" id="A0A2N3NFS2"/>
<dbReference type="AlphaFoldDB" id="A0A2N3NFS2"/>
<evidence type="ECO:0000313" key="1">
    <source>
        <dbReference type="EMBL" id="PKS11284.1"/>
    </source>
</evidence>
<protein>
    <recommendedName>
        <fullName evidence="3">Thioredoxin domain-containing protein</fullName>
    </recommendedName>
</protein>
<evidence type="ECO:0008006" key="3">
    <source>
        <dbReference type="Google" id="ProtNLM"/>
    </source>
</evidence>
<reference evidence="1 2" key="1">
    <citation type="journal article" date="2017" name="G3 (Bethesda)">
        <title>First Draft Genome Sequence of the Pathogenic Fungus Lomentospora prolificans (Formerly Scedosporium prolificans).</title>
        <authorList>
            <person name="Luo R."/>
            <person name="Zimin A."/>
            <person name="Workman R."/>
            <person name="Fan Y."/>
            <person name="Pertea G."/>
            <person name="Grossman N."/>
            <person name="Wear M.P."/>
            <person name="Jia B."/>
            <person name="Miller H."/>
            <person name="Casadevall A."/>
            <person name="Timp W."/>
            <person name="Zhang S.X."/>
            <person name="Salzberg S.L."/>
        </authorList>
    </citation>
    <scope>NUCLEOTIDE SEQUENCE [LARGE SCALE GENOMIC DNA]</scope>
    <source>
        <strain evidence="1 2">JHH-5317</strain>
    </source>
</reference>
<dbReference type="SUPFAM" id="SSF52833">
    <property type="entry name" value="Thioredoxin-like"/>
    <property type="match status" value="1"/>
</dbReference>
<dbReference type="STRING" id="41688.A0A2N3NFS2"/>
<name>A0A2N3NFS2_9PEZI</name>
<gene>
    <name evidence="1" type="ORF">jhhlp_003046</name>
</gene>
<proteinExistence type="predicted"/>